<keyword evidence="1" id="KW-1133">Transmembrane helix</keyword>
<keyword evidence="1" id="KW-0812">Transmembrane</keyword>
<feature type="transmembrane region" description="Helical" evidence="1">
    <location>
        <begin position="35"/>
        <end position="57"/>
    </location>
</feature>
<dbReference type="RefSeq" id="WP_072897394.1">
    <property type="nucleotide sequence ID" value="NZ_FQVM01000031.1"/>
</dbReference>
<keyword evidence="3" id="KW-1185">Reference proteome</keyword>
<feature type="transmembrane region" description="Helical" evidence="1">
    <location>
        <begin position="12"/>
        <end position="29"/>
    </location>
</feature>
<accession>A0A1M4YQW6</accession>
<name>A0A1M4YQW6_9CLOT</name>
<reference evidence="2 3" key="1">
    <citation type="submission" date="2016-11" db="EMBL/GenBank/DDBJ databases">
        <authorList>
            <person name="Jaros S."/>
            <person name="Januszkiewicz K."/>
            <person name="Wedrychowicz H."/>
        </authorList>
    </citation>
    <scope>NUCLEOTIDE SEQUENCE [LARGE SCALE GENOMIC DNA]</scope>
    <source>
        <strain evidence="2 3">DSM 2631</strain>
    </source>
</reference>
<dbReference type="EMBL" id="FQVM01000031">
    <property type="protein sequence ID" value="SHF08239.1"/>
    <property type="molecule type" value="Genomic_DNA"/>
</dbReference>
<keyword evidence="1" id="KW-0472">Membrane</keyword>
<proteinExistence type="predicted"/>
<dbReference type="Proteomes" id="UP000184035">
    <property type="component" value="Unassembled WGS sequence"/>
</dbReference>
<protein>
    <submittedName>
        <fullName evidence="2">Uncharacterized protein</fullName>
    </submittedName>
</protein>
<organism evidence="2 3">
    <name type="scientific">Clostridium fallax</name>
    <dbReference type="NCBI Taxonomy" id="1533"/>
    <lineage>
        <taxon>Bacteria</taxon>
        <taxon>Bacillati</taxon>
        <taxon>Bacillota</taxon>
        <taxon>Clostridia</taxon>
        <taxon>Eubacteriales</taxon>
        <taxon>Clostridiaceae</taxon>
        <taxon>Clostridium</taxon>
    </lineage>
</organism>
<dbReference type="AlphaFoldDB" id="A0A1M4YQW6"/>
<evidence type="ECO:0000256" key="1">
    <source>
        <dbReference type="SAM" id="Phobius"/>
    </source>
</evidence>
<sequence>MTPKMKYAFKSLKYTGIIIFLIFLLLMILGGINLILTLLLCTSSIIFTVLFCTFLIINEK</sequence>
<evidence type="ECO:0000313" key="2">
    <source>
        <dbReference type="EMBL" id="SHF08239.1"/>
    </source>
</evidence>
<evidence type="ECO:0000313" key="3">
    <source>
        <dbReference type="Proteomes" id="UP000184035"/>
    </source>
</evidence>
<gene>
    <name evidence="2" type="ORF">SAMN05443638_1312</name>
</gene>